<proteinExistence type="predicted"/>
<dbReference type="Proteomes" id="UP000016936">
    <property type="component" value="Unassembled WGS sequence"/>
</dbReference>
<evidence type="ECO:0000313" key="2">
    <source>
        <dbReference type="EMBL" id="EMD88028.1"/>
    </source>
</evidence>
<keyword evidence="3" id="KW-1185">Reference proteome</keyword>
<dbReference type="EMBL" id="KB445581">
    <property type="protein sequence ID" value="EMD88028.1"/>
    <property type="molecule type" value="Genomic_DNA"/>
</dbReference>
<evidence type="ECO:0000313" key="3">
    <source>
        <dbReference type="Proteomes" id="UP000016936"/>
    </source>
</evidence>
<dbReference type="HOGENOM" id="CLU_1602529_0_0_1"/>
<dbReference type="EMBL" id="KB445626">
    <property type="protein sequence ID" value="EMD84712.1"/>
    <property type="molecule type" value="Genomic_DNA"/>
</dbReference>
<name>M2U9S7_COCH5</name>
<gene>
    <name evidence="2" type="ORF">COCHEDRAFT_1023284</name>
    <name evidence="1" type="ORF">COCHEDRAFT_1024868</name>
</gene>
<reference evidence="3" key="3">
    <citation type="journal article" date="2013" name="PLoS Genet.">
        <title>Comparative genome structure, secondary metabolite, and effector coding capacity across Cochliobolus pathogens.</title>
        <authorList>
            <person name="Condon B.J."/>
            <person name="Leng Y."/>
            <person name="Wu D."/>
            <person name="Bushley K.E."/>
            <person name="Ohm R.A."/>
            <person name="Otillar R."/>
            <person name="Martin J."/>
            <person name="Schackwitz W."/>
            <person name="Grimwood J."/>
            <person name="MohdZainudin N."/>
            <person name="Xue C."/>
            <person name="Wang R."/>
            <person name="Manning V.A."/>
            <person name="Dhillon B."/>
            <person name="Tu Z.J."/>
            <person name="Steffenson B.J."/>
            <person name="Salamov A."/>
            <person name="Sun H."/>
            <person name="Lowry S."/>
            <person name="LaButti K."/>
            <person name="Han J."/>
            <person name="Copeland A."/>
            <person name="Lindquist E."/>
            <person name="Barry K."/>
            <person name="Schmutz J."/>
            <person name="Baker S.E."/>
            <person name="Ciuffetti L.M."/>
            <person name="Grigoriev I.V."/>
            <person name="Zhong S."/>
            <person name="Turgeon B.G."/>
        </authorList>
    </citation>
    <scope>NUCLEOTIDE SEQUENCE [LARGE SCALE GENOMIC DNA]</scope>
    <source>
        <strain evidence="3">C5 / ATCC 48332 / race O</strain>
    </source>
</reference>
<dbReference type="eggNOG" id="ENOG502SNVZ">
    <property type="taxonomic scope" value="Eukaryota"/>
</dbReference>
<sequence>MQNDRLKASEVSQVVGNWMVEALALPSLGMPEGSFTLVLDGDPIPEHTSKVFQIMQRDAAWQAALGLCCSRGLVPEPSWTQRRFNSCFIFEGFPEVMQRLSTTSSLIRCNFDLGVPYDVETIIENNRGLDWDGWFSQWFSHSPSEFQTEPPLPPWHELWWLRGLPL</sequence>
<accession>M2U9S7</accession>
<dbReference type="OrthoDB" id="5062850at2759"/>
<evidence type="ECO:0000313" key="1">
    <source>
        <dbReference type="EMBL" id="EMD84712.1"/>
    </source>
</evidence>
<organism evidence="1 3">
    <name type="scientific">Cochliobolus heterostrophus (strain C5 / ATCC 48332 / race O)</name>
    <name type="common">Southern corn leaf blight fungus</name>
    <name type="synonym">Bipolaris maydis</name>
    <dbReference type="NCBI Taxonomy" id="701091"/>
    <lineage>
        <taxon>Eukaryota</taxon>
        <taxon>Fungi</taxon>
        <taxon>Dikarya</taxon>
        <taxon>Ascomycota</taxon>
        <taxon>Pezizomycotina</taxon>
        <taxon>Dothideomycetes</taxon>
        <taxon>Pleosporomycetidae</taxon>
        <taxon>Pleosporales</taxon>
        <taxon>Pleosporineae</taxon>
        <taxon>Pleosporaceae</taxon>
        <taxon>Bipolaris</taxon>
    </lineage>
</organism>
<reference evidence="1 3" key="1">
    <citation type="journal article" date="2012" name="PLoS Pathog.">
        <title>Diverse lifestyles and strategies of plant pathogenesis encoded in the genomes of eighteen Dothideomycetes fungi.</title>
        <authorList>
            <person name="Ohm R.A."/>
            <person name="Feau N."/>
            <person name="Henrissat B."/>
            <person name="Schoch C.L."/>
            <person name="Horwitz B.A."/>
            <person name="Barry K.W."/>
            <person name="Condon B.J."/>
            <person name="Copeland A.C."/>
            <person name="Dhillon B."/>
            <person name="Glaser F."/>
            <person name="Hesse C.N."/>
            <person name="Kosti I."/>
            <person name="LaButti K."/>
            <person name="Lindquist E.A."/>
            <person name="Lucas S."/>
            <person name="Salamov A.A."/>
            <person name="Bradshaw R.E."/>
            <person name="Ciuffetti L."/>
            <person name="Hamelin R.C."/>
            <person name="Kema G.H.J."/>
            <person name="Lawrence C."/>
            <person name="Scott J.A."/>
            <person name="Spatafora J.W."/>
            <person name="Turgeon B.G."/>
            <person name="de Wit P.J.G.M."/>
            <person name="Zhong S."/>
            <person name="Goodwin S.B."/>
            <person name="Grigoriev I.V."/>
        </authorList>
    </citation>
    <scope>NUCLEOTIDE SEQUENCE [LARGE SCALE GENOMIC DNA]</scope>
    <source>
        <strain evidence="1">C5</strain>
        <strain evidence="3">C5 / ATCC 48332 / race O</strain>
    </source>
</reference>
<protein>
    <submittedName>
        <fullName evidence="1">Uncharacterized protein</fullName>
    </submittedName>
</protein>
<reference evidence="1" key="2">
    <citation type="submission" date="2012-06" db="EMBL/GenBank/DDBJ databases">
        <title>Comparative genome structure, secondary metabolite and effector coding capacity across Cochliobolus pathogens.</title>
        <authorList>
            <consortium name="US DOE Joint Genome Institute (JGI-PGF)"/>
            <person name="Condon B.J."/>
            <person name="Leng Y."/>
            <person name="Wu D."/>
            <person name="Bushley K.E."/>
            <person name="Ohm R.A."/>
            <person name="Otillar R."/>
            <person name="Martin J."/>
            <person name="Schackwitz W."/>
            <person name="Grimwood J."/>
            <person name="MohdZainudin N."/>
            <person name="Xue C."/>
            <person name="Wang R."/>
            <person name="Dhillon B."/>
            <person name="Tu Z.J."/>
            <person name="Steffenson B.J."/>
            <person name="Salamov A."/>
            <person name="Sun H."/>
            <person name="Lowry S."/>
            <person name="LaButti K."/>
            <person name="Han J."/>
            <person name="Copeland A."/>
            <person name="Lindquist E."/>
            <person name="Lucas S."/>
            <person name="Barry K."/>
            <person name="Schmutz J."/>
            <person name="Baker S."/>
            <person name="Grigoriev I.V."/>
            <person name="Zhong S."/>
            <person name="Turgeon B.G."/>
        </authorList>
    </citation>
    <scope>NUCLEOTIDE SEQUENCE</scope>
    <source>
        <strain evidence="1">C5</strain>
    </source>
</reference>
<dbReference type="AlphaFoldDB" id="M2U9S7"/>